<keyword evidence="1" id="KW-0433">Leucine-rich repeat</keyword>
<dbReference type="Proteomes" id="UP000801428">
    <property type="component" value="Unassembled WGS sequence"/>
</dbReference>
<protein>
    <submittedName>
        <fullName evidence="4">Uncharacterized protein</fullName>
    </submittedName>
</protein>
<dbReference type="PANTHER" id="PTHR48051">
    <property type="match status" value="1"/>
</dbReference>
<dbReference type="SMART" id="SM00369">
    <property type="entry name" value="LRR_TYP"/>
    <property type="match status" value="2"/>
</dbReference>
<dbReference type="EMBL" id="SWKU01000006">
    <property type="protein sequence ID" value="KAF3005972.1"/>
    <property type="molecule type" value="Genomic_DNA"/>
</dbReference>
<name>A0A9P4TGW0_CURKU</name>
<evidence type="ECO:0000256" key="2">
    <source>
        <dbReference type="ARBA" id="ARBA00022737"/>
    </source>
</evidence>
<dbReference type="AlphaFoldDB" id="A0A9P4TGW0"/>
<proteinExistence type="predicted"/>
<dbReference type="InterPro" id="IPR050216">
    <property type="entry name" value="LRR_domain-containing"/>
</dbReference>
<comment type="caution">
    <text evidence="4">The sequence shown here is derived from an EMBL/GenBank/DDBJ whole genome shotgun (WGS) entry which is preliminary data.</text>
</comment>
<feature type="region of interest" description="Disordered" evidence="3">
    <location>
        <begin position="1"/>
        <end position="62"/>
    </location>
</feature>
<evidence type="ECO:0000256" key="1">
    <source>
        <dbReference type="ARBA" id="ARBA00022614"/>
    </source>
</evidence>
<organism evidence="4 5">
    <name type="scientific">Curvularia kusanoi</name>
    <name type="common">Cochliobolus kusanoi</name>
    <dbReference type="NCBI Taxonomy" id="90978"/>
    <lineage>
        <taxon>Eukaryota</taxon>
        <taxon>Fungi</taxon>
        <taxon>Dikarya</taxon>
        <taxon>Ascomycota</taxon>
        <taxon>Pezizomycotina</taxon>
        <taxon>Dothideomycetes</taxon>
        <taxon>Pleosporomycetidae</taxon>
        <taxon>Pleosporales</taxon>
        <taxon>Pleosporineae</taxon>
        <taxon>Pleosporaceae</taxon>
        <taxon>Curvularia</taxon>
    </lineage>
</organism>
<dbReference type="PROSITE" id="PS51450">
    <property type="entry name" value="LRR"/>
    <property type="match status" value="1"/>
</dbReference>
<dbReference type="InterPro" id="IPR001611">
    <property type="entry name" value="Leu-rich_rpt"/>
</dbReference>
<dbReference type="SUPFAM" id="SSF52058">
    <property type="entry name" value="L domain-like"/>
    <property type="match status" value="1"/>
</dbReference>
<dbReference type="Gene3D" id="3.80.10.10">
    <property type="entry name" value="Ribonuclease Inhibitor"/>
    <property type="match status" value="1"/>
</dbReference>
<reference evidence="4" key="1">
    <citation type="submission" date="2019-04" db="EMBL/GenBank/DDBJ databases">
        <title>Sequencing of skin fungus with MAO and IRED activity.</title>
        <authorList>
            <person name="Marsaioli A.J."/>
            <person name="Bonatto J.M.C."/>
            <person name="Reis Junior O."/>
        </authorList>
    </citation>
    <scope>NUCLEOTIDE SEQUENCE</scope>
    <source>
        <strain evidence="4">30M1</strain>
    </source>
</reference>
<evidence type="ECO:0000313" key="5">
    <source>
        <dbReference type="Proteomes" id="UP000801428"/>
    </source>
</evidence>
<dbReference type="PANTHER" id="PTHR48051:SF54">
    <property type="entry name" value="LEUCINE-RICH REPEAT-CONTAINING PROTEIN"/>
    <property type="match status" value="1"/>
</dbReference>
<dbReference type="OrthoDB" id="1517790at2759"/>
<evidence type="ECO:0000256" key="3">
    <source>
        <dbReference type="SAM" id="MobiDB-lite"/>
    </source>
</evidence>
<sequence length="496" mass="55909">MDNDAVPPSSPPRAATTEPPSSPFFEPQRYGAFSPKSSSPPPLFSSDDSGETLDITNYQSPRFLKNKRKGAWYETGKGDSTQTTPEAKKTKISRNYDSGICMMSDNSDVFTDPPLEHKSPFPFSVDDAAEDEPESSNMTVMTEMTEAEVAFYSMLRTGLDANSSYYNFARLGLYDNNIRKIGELNSVIKNLPDPGNELPAEGQYRSMVPALHIDISQNSLRRLTPALFDLQHLTTLTMRSNKIEELPPLISQLHNLEELDVSLNKLRYLPFELTQMLSPNGKLRRLTVTGNPLLERVSLERWLKWDQYFTYTRNLGVRDNKLEYPPGTCEDHPIFMGRTLVSYFDQTGHPVKGSPVQPTSDTDDYYVIVDTARGSFGVPESVFVPPTASRVAPLLLLSAHTALAELSVDETRERLGEDVPRDVEDILAQAAENDGDQGFGHFRQCHTCKREYIVARAEWIEFRAYQPGFFYPFMVRVCSWGCAPPQRSTPETRLAW</sequence>
<gene>
    <name evidence="4" type="ORF">E8E13_010334</name>
</gene>
<dbReference type="InterPro" id="IPR003591">
    <property type="entry name" value="Leu-rich_rpt_typical-subtyp"/>
</dbReference>
<evidence type="ECO:0000313" key="4">
    <source>
        <dbReference type="EMBL" id="KAF3005972.1"/>
    </source>
</evidence>
<accession>A0A9P4TGW0</accession>
<dbReference type="InterPro" id="IPR032675">
    <property type="entry name" value="LRR_dom_sf"/>
</dbReference>
<keyword evidence="5" id="KW-1185">Reference proteome</keyword>
<dbReference type="GO" id="GO:0005737">
    <property type="term" value="C:cytoplasm"/>
    <property type="evidence" value="ECO:0007669"/>
    <property type="project" value="TreeGrafter"/>
</dbReference>
<keyword evidence="2" id="KW-0677">Repeat</keyword>